<reference evidence="5" key="1">
    <citation type="submission" date="2016-05" db="EMBL/GenBank/DDBJ databases">
        <title>Microbial consortia oxidize butane by reversing methanogenesis.</title>
        <authorList>
            <person name="Laso-Perez R."/>
            <person name="Richter M."/>
            <person name="Wegener G."/>
            <person name="Musat F."/>
        </authorList>
    </citation>
    <scope>NUCLEOTIDE SEQUENCE [LARGE SCALE GENOMIC DNA]</scope>
    <source>
        <strain evidence="5">BOX2</strain>
    </source>
</reference>
<dbReference type="Proteomes" id="UP000186940">
    <property type="component" value="Unassembled WGS sequence"/>
</dbReference>
<evidence type="ECO:0000313" key="5">
    <source>
        <dbReference type="EMBL" id="OFV68213.1"/>
    </source>
</evidence>
<dbReference type="EMBL" id="LYOS01000002">
    <property type="protein sequence ID" value="OFV68213.1"/>
    <property type="molecule type" value="Genomic_DNA"/>
</dbReference>
<evidence type="ECO:0000259" key="4">
    <source>
        <dbReference type="PROSITE" id="PS51733"/>
    </source>
</evidence>
<dbReference type="GO" id="GO:0005737">
    <property type="term" value="C:cytoplasm"/>
    <property type="evidence" value="ECO:0007669"/>
    <property type="project" value="TreeGrafter"/>
</dbReference>
<dbReference type="PANTHER" id="PTHR12835:SF5">
    <property type="entry name" value="BIOTIN--PROTEIN LIGASE"/>
    <property type="match status" value="1"/>
</dbReference>
<dbReference type="Pfam" id="PF03099">
    <property type="entry name" value="BPL_LplA_LipB"/>
    <property type="match status" value="1"/>
</dbReference>
<dbReference type="InterPro" id="IPR008988">
    <property type="entry name" value="Transcriptional_repressor_C"/>
</dbReference>
<dbReference type="STRING" id="1838285.SCAL_000853"/>
<dbReference type="SUPFAM" id="SSF55681">
    <property type="entry name" value="Class II aaRS and biotin synthetases"/>
    <property type="match status" value="1"/>
</dbReference>
<accession>A0A1F2PAD6</accession>
<dbReference type="InterPro" id="IPR045864">
    <property type="entry name" value="aa-tRNA-synth_II/BPL/LPL"/>
</dbReference>
<dbReference type="Gene3D" id="2.30.30.100">
    <property type="match status" value="1"/>
</dbReference>
<keyword evidence="3" id="KW-0067">ATP-binding</keyword>
<feature type="domain" description="BPL/LPL catalytic" evidence="4">
    <location>
        <begin position="1"/>
        <end position="147"/>
    </location>
</feature>
<keyword evidence="6" id="KW-1185">Reference proteome</keyword>
<dbReference type="CDD" id="cd16442">
    <property type="entry name" value="BPL"/>
    <property type="match status" value="1"/>
</dbReference>
<name>A0A1F2PAD6_9EURY</name>
<evidence type="ECO:0000256" key="2">
    <source>
        <dbReference type="ARBA" id="ARBA00022741"/>
    </source>
</evidence>
<dbReference type="AlphaFoldDB" id="A0A1F2PAD6"/>
<evidence type="ECO:0000256" key="3">
    <source>
        <dbReference type="ARBA" id="ARBA00022840"/>
    </source>
</evidence>
<dbReference type="PANTHER" id="PTHR12835">
    <property type="entry name" value="BIOTIN PROTEIN LIGASE"/>
    <property type="match status" value="1"/>
</dbReference>
<dbReference type="PROSITE" id="PS51733">
    <property type="entry name" value="BPL_LPL_CATALYTIC"/>
    <property type="match status" value="1"/>
</dbReference>
<dbReference type="InterPro" id="IPR003142">
    <property type="entry name" value="BPL_C"/>
</dbReference>
<dbReference type="GO" id="GO:0005524">
    <property type="term" value="F:ATP binding"/>
    <property type="evidence" value="ECO:0007669"/>
    <property type="project" value="UniProtKB-KW"/>
</dbReference>
<protein>
    <submittedName>
        <fullName evidence="5">Biotin-(Acetyl-CoA carboxylase) ligase</fullName>
    </submittedName>
</protein>
<keyword evidence="1 5" id="KW-0436">Ligase</keyword>
<dbReference type="Gene3D" id="3.30.930.10">
    <property type="entry name" value="Bira Bifunctional Protein, Domain 2"/>
    <property type="match status" value="1"/>
</dbReference>
<gene>
    <name evidence="5" type="ORF">SCAL_000853</name>
</gene>
<comment type="caution">
    <text evidence="5">The sequence shown here is derived from an EMBL/GenBank/DDBJ whole genome shotgun (WGS) entry which is preliminary data.</text>
</comment>
<dbReference type="GO" id="GO:0004077">
    <property type="term" value="F:biotin--[biotin carboxyl-carrier protein] ligase activity"/>
    <property type="evidence" value="ECO:0007669"/>
    <property type="project" value="InterPro"/>
</dbReference>
<dbReference type="Pfam" id="PF02237">
    <property type="entry name" value="BPL_C"/>
    <property type="match status" value="1"/>
</dbReference>
<organism evidence="5 6">
    <name type="scientific">Candidatus Syntropharchaeum caldarium</name>
    <dbReference type="NCBI Taxonomy" id="1838285"/>
    <lineage>
        <taxon>Archaea</taxon>
        <taxon>Methanobacteriati</taxon>
        <taxon>Methanobacteriota</taxon>
        <taxon>Stenosarchaea group</taxon>
        <taxon>Methanomicrobia</taxon>
        <taxon>Methanosarcinales</taxon>
        <taxon>ANME-2 cluster</taxon>
        <taxon>Candidatus Syntropharchaeum</taxon>
    </lineage>
</organism>
<dbReference type="NCBIfam" id="TIGR00121">
    <property type="entry name" value="birA_ligase"/>
    <property type="match status" value="1"/>
</dbReference>
<dbReference type="SUPFAM" id="SSF50037">
    <property type="entry name" value="C-terminal domain of transcriptional repressors"/>
    <property type="match status" value="1"/>
</dbReference>
<dbReference type="InterPro" id="IPR004408">
    <property type="entry name" value="Biotin_CoA_COase_ligase"/>
</dbReference>
<evidence type="ECO:0000313" key="6">
    <source>
        <dbReference type="Proteomes" id="UP000186940"/>
    </source>
</evidence>
<dbReference type="InterPro" id="IPR004143">
    <property type="entry name" value="BPL_LPL_catalytic"/>
</dbReference>
<keyword evidence="2" id="KW-0547">Nucleotide-binding</keyword>
<evidence type="ECO:0000256" key="1">
    <source>
        <dbReference type="ARBA" id="ARBA00022598"/>
    </source>
</evidence>
<sequence length="211" mass="23534">MIAEQQTRGRGRYDHLWFSSDKGVQLSIILRPHINAARIAKLVMVAGIAASRAISSYGLNAQIKWSNDLLINEKKVGGILTEVEMDGEVEGCVVGIGININVSRDEFPEEIKDFATSISEELGKTISQEEFTCRLLNEFEVIYNRFRAEAYEEIMEEWRDRCATIGRLVRIRTVGNTFEGEAVGVDRDGSLILELPNGSLVKVVSGECTHL</sequence>
<proteinExistence type="predicted"/>